<accession>A0ABT4RCD1</accession>
<dbReference type="SUPFAM" id="SSF53335">
    <property type="entry name" value="S-adenosyl-L-methionine-dependent methyltransferases"/>
    <property type="match status" value="1"/>
</dbReference>
<gene>
    <name evidence="2" type="ORF">OJ962_01670</name>
</gene>
<feature type="domain" description="Methyltransferase" evidence="1">
    <location>
        <begin position="77"/>
        <end position="166"/>
    </location>
</feature>
<keyword evidence="2" id="KW-0808">Transferase</keyword>
<evidence type="ECO:0000259" key="1">
    <source>
        <dbReference type="Pfam" id="PF13649"/>
    </source>
</evidence>
<dbReference type="GO" id="GO:0008168">
    <property type="term" value="F:methyltransferase activity"/>
    <property type="evidence" value="ECO:0007669"/>
    <property type="project" value="UniProtKB-KW"/>
</dbReference>
<dbReference type="InterPro" id="IPR050508">
    <property type="entry name" value="Methyltransf_Superfamily"/>
</dbReference>
<reference evidence="2" key="1">
    <citation type="submission" date="2022-10" db="EMBL/GenBank/DDBJ databases">
        <title>The WGS of Solirubrobacter sp. CPCC 204708.</title>
        <authorList>
            <person name="Jiang Z."/>
        </authorList>
    </citation>
    <scope>NUCLEOTIDE SEQUENCE</scope>
    <source>
        <strain evidence="2">CPCC 204708</strain>
    </source>
</reference>
<keyword evidence="2" id="KW-0489">Methyltransferase</keyword>
<evidence type="ECO:0000313" key="3">
    <source>
        <dbReference type="Proteomes" id="UP001147700"/>
    </source>
</evidence>
<dbReference type="InterPro" id="IPR041698">
    <property type="entry name" value="Methyltransf_25"/>
</dbReference>
<dbReference type="EMBL" id="JAPCID010000002">
    <property type="protein sequence ID" value="MDA0136189.1"/>
    <property type="molecule type" value="Genomic_DNA"/>
</dbReference>
<dbReference type="Proteomes" id="UP001147700">
    <property type="component" value="Unassembled WGS sequence"/>
</dbReference>
<sequence length="274" mass="29292">MRDGYAHLPQSTPRVSRRDLLRLGRGPLFRDDIDYDGAALRVLQEWSSSDRAALLRALEPVASALVECAGVQPGWRVLDAAAGDGNVALAAVAAGAEVEACDVSPEMVARGRARVAGAARFSLADVQALTYPDGSFDAVISAFGFALAPRALRTARELVRVCKPGGVVALAAWCPRGLPGELFEHLPRPTGVVSPGMWGVEDRVRTRLEPLLDDLVIRTRAVSLEFDTADALFAQLTDDEHARPAFDRLLASCNDRPPSAVVSGRYVLVTGVRA</sequence>
<dbReference type="InterPro" id="IPR029063">
    <property type="entry name" value="SAM-dependent_MTases_sf"/>
</dbReference>
<dbReference type="CDD" id="cd02440">
    <property type="entry name" value="AdoMet_MTases"/>
    <property type="match status" value="1"/>
</dbReference>
<protein>
    <submittedName>
        <fullName evidence="2">Methyltransferase domain-containing protein</fullName>
    </submittedName>
</protein>
<name>A0ABT4RCD1_9ACTN</name>
<keyword evidence="3" id="KW-1185">Reference proteome</keyword>
<dbReference type="PANTHER" id="PTHR42912">
    <property type="entry name" value="METHYLTRANSFERASE"/>
    <property type="match status" value="1"/>
</dbReference>
<proteinExistence type="predicted"/>
<dbReference type="Gene3D" id="3.40.50.150">
    <property type="entry name" value="Vaccinia Virus protein VP39"/>
    <property type="match status" value="1"/>
</dbReference>
<comment type="caution">
    <text evidence="2">The sequence shown here is derived from an EMBL/GenBank/DDBJ whole genome shotgun (WGS) entry which is preliminary data.</text>
</comment>
<dbReference type="RefSeq" id="WP_270006151.1">
    <property type="nucleotide sequence ID" value="NZ_JAPCID010000002.1"/>
</dbReference>
<dbReference type="Pfam" id="PF13649">
    <property type="entry name" value="Methyltransf_25"/>
    <property type="match status" value="1"/>
</dbReference>
<dbReference type="PANTHER" id="PTHR42912:SF80">
    <property type="entry name" value="METHYLTRANSFERASE DOMAIN-CONTAINING PROTEIN"/>
    <property type="match status" value="1"/>
</dbReference>
<dbReference type="GO" id="GO:0032259">
    <property type="term" value="P:methylation"/>
    <property type="evidence" value="ECO:0007669"/>
    <property type="project" value="UniProtKB-KW"/>
</dbReference>
<evidence type="ECO:0000313" key="2">
    <source>
        <dbReference type="EMBL" id="MDA0136189.1"/>
    </source>
</evidence>
<organism evidence="2 3">
    <name type="scientific">Solirubrobacter deserti</name>
    <dbReference type="NCBI Taxonomy" id="2282478"/>
    <lineage>
        <taxon>Bacteria</taxon>
        <taxon>Bacillati</taxon>
        <taxon>Actinomycetota</taxon>
        <taxon>Thermoleophilia</taxon>
        <taxon>Solirubrobacterales</taxon>
        <taxon>Solirubrobacteraceae</taxon>
        <taxon>Solirubrobacter</taxon>
    </lineage>
</organism>